<dbReference type="Pfam" id="PF01676">
    <property type="entry name" value="Metalloenzyme"/>
    <property type="match status" value="1"/>
</dbReference>
<feature type="region of interest" description="Disordered" evidence="7">
    <location>
        <begin position="1"/>
        <end position="28"/>
    </location>
</feature>
<evidence type="ECO:0000256" key="1">
    <source>
        <dbReference type="ARBA" id="ARBA00000370"/>
    </source>
</evidence>
<dbReference type="InterPro" id="IPR006124">
    <property type="entry name" value="Metalloenzyme"/>
</dbReference>
<keyword evidence="6 9" id="KW-0413">Isomerase</keyword>
<dbReference type="PANTHER" id="PTHR31209:SF4">
    <property type="entry name" value="2,3-BISPHOSPHOGLYCERATE-INDEPENDENT PHOSPHOGLYCERATE MUTASE"/>
    <property type="match status" value="1"/>
</dbReference>
<dbReference type="InterPro" id="IPR042253">
    <property type="entry name" value="Pglycerate_mutase_ApgM_sf"/>
</dbReference>
<name>A0A832GNE1_9BACT</name>
<dbReference type="AlphaFoldDB" id="A0A832GNE1"/>
<organism evidence="9">
    <name type="scientific">Caldimicrobium thiodismutans</name>
    <dbReference type="NCBI Taxonomy" id="1653476"/>
    <lineage>
        <taxon>Bacteria</taxon>
        <taxon>Pseudomonadati</taxon>
        <taxon>Thermodesulfobacteriota</taxon>
        <taxon>Thermodesulfobacteria</taxon>
        <taxon>Thermodesulfobacteriales</taxon>
        <taxon>Thermodesulfobacteriaceae</taxon>
        <taxon>Caldimicrobium</taxon>
    </lineage>
</organism>
<feature type="domain" description="Metalloenzyme" evidence="8">
    <location>
        <begin position="41"/>
        <end position="416"/>
    </location>
</feature>
<reference evidence="9" key="1">
    <citation type="journal article" date="2020" name="mSystems">
        <title>Genome- and Community-Level Interaction Insights into Carbon Utilization and Element Cycling Functions of Hydrothermarchaeota in Hydrothermal Sediment.</title>
        <authorList>
            <person name="Zhou Z."/>
            <person name="Liu Y."/>
            <person name="Xu W."/>
            <person name="Pan J."/>
            <person name="Luo Z.H."/>
            <person name="Li M."/>
        </authorList>
    </citation>
    <scope>NUCLEOTIDE SEQUENCE [LARGE SCALE GENOMIC DNA]</scope>
    <source>
        <strain evidence="9">SpSt-605</strain>
    </source>
</reference>
<dbReference type="EMBL" id="DSZU01000070">
    <property type="protein sequence ID" value="HGV55256.1"/>
    <property type="molecule type" value="Genomic_DNA"/>
</dbReference>
<dbReference type="Gene3D" id="3.40.720.10">
    <property type="entry name" value="Alkaline Phosphatase, subunit A"/>
    <property type="match status" value="1"/>
</dbReference>
<dbReference type="InterPro" id="IPR017850">
    <property type="entry name" value="Alkaline_phosphatase_core_sf"/>
</dbReference>
<dbReference type="InterPro" id="IPR004456">
    <property type="entry name" value="Pglycerate_mutase_ApgM"/>
</dbReference>
<dbReference type="NCBIfam" id="NF003242">
    <property type="entry name" value="PRK04200.1"/>
    <property type="match status" value="1"/>
</dbReference>
<keyword evidence="5" id="KW-0324">Glycolysis</keyword>
<dbReference type="Gene3D" id="3.30.70.2130">
    <property type="entry name" value="Metalloenzyme domain"/>
    <property type="match status" value="1"/>
</dbReference>
<dbReference type="Pfam" id="PF10143">
    <property type="entry name" value="PhosphMutase"/>
    <property type="match status" value="1"/>
</dbReference>
<evidence type="ECO:0000256" key="7">
    <source>
        <dbReference type="SAM" id="MobiDB-lite"/>
    </source>
</evidence>
<dbReference type="CDD" id="cd16011">
    <property type="entry name" value="iPGM_like"/>
    <property type="match status" value="1"/>
</dbReference>
<dbReference type="GO" id="GO:0046872">
    <property type="term" value="F:metal ion binding"/>
    <property type="evidence" value="ECO:0007669"/>
    <property type="project" value="InterPro"/>
</dbReference>
<dbReference type="GO" id="GO:0004619">
    <property type="term" value="F:phosphoglycerate mutase activity"/>
    <property type="evidence" value="ECO:0007669"/>
    <property type="project" value="UniProtKB-EC"/>
</dbReference>
<evidence type="ECO:0000256" key="2">
    <source>
        <dbReference type="ARBA" id="ARBA00002315"/>
    </source>
</evidence>
<accession>A0A832GNE1</accession>
<comment type="similarity">
    <text evidence="4">Belongs to the BPG-independent phosphoglycerate mutase family. A-PGAM subfamily.</text>
</comment>
<dbReference type="PANTHER" id="PTHR31209">
    <property type="entry name" value="COFACTOR-INDEPENDENT PHOSPHOGLYCERATE MUTASE"/>
    <property type="match status" value="1"/>
</dbReference>
<feature type="compositionally biased region" description="Basic and acidic residues" evidence="7">
    <location>
        <begin position="1"/>
        <end position="14"/>
    </location>
</feature>
<dbReference type="GO" id="GO:0006096">
    <property type="term" value="P:glycolytic process"/>
    <property type="evidence" value="ECO:0007669"/>
    <property type="project" value="UniProtKB-KW"/>
</dbReference>
<comment type="caution">
    <text evidence="9">The sequence shown here is derived from an EMBL/GenBank/DDBJ whole genome shotgun (WGS) entry which is preliminary data.</text>
</comment>
<comment type="function">
    <text evidence="2">Catalyzes the interconversion of 2-phosphoglycerate and 3-phosphoglycerate.</text>
</comment>
<dbReference type="InterPro" id="IPR023665">
    <property type="entry name" value="ApgAM_prokaryotes"/>
</dbReference>
<sequence length="450" mass="50636">MEKKKITKQEGEKKKATRGTKKKKAAEEQLTRIEEPLGPRKYILLIGDGMGDFFLKELKGKTPLEVAITPGMDFIASYGEIGACQTIPVGMHPGSDVAIMGLLGYPPEKKYTGRGPIEAAAKGIELKPEDVAYRCNLVTLRFEGNDLIMEDYSAGHISTEEAIELINSINLKAATDKIEIFPGVSYRHILLWRGGSGGLHTYPPHDLLGQNVWFAFQSYDEEPYLKEFILKAIEILEKHPINQRRKLENKRPANAIWPWGQGRTPELEKFEMKWGLRGAVISAVDLIKGLAVLSGLQVIEVPGATGYIDTNYEGKVEAALEALRELDFVVVHVEAPDEASHEGNLELKIKAIDEFDRRVVRYFLERLPEITNNYRLLVCCDHLTPIPIRTHSAKPVPWAIFDSAKDKAKKREVKFCERIAYASPLFMSSGPALFEYFVERKPNLKEDTTE</sequence>
<protein>
    <submittedName>
        <fullName evidence="9">Cofactor-independent phosphoglycerate mutase</fullName>
        <ecNumber evidence="9">5.4.2.12</ecNumber>
    </submittedName>
</protein>
<gene>
    <name evidence="9" type="ORF">ENT73_04120</name>
</gene>
<dbReference type="EC" id="5.4.2.12" evidence="9"/>
<dbReference type="NCBIfam" id="TIGR02535">
    <property type="entry name" value="hyp_Hser_kinase"/>
    <property type="match status" value="1"/>
</dbReference>
<comment type="catalytic activity">
    <reaction evidence="1">
        <text>(2R)-2-phosphoglycerate = (2R)-3-phosphoglycerate</text>
        <dbReference type="Rhea" id="RHEA:15901"/>
        <dbReference type="ChEBI" id="CHEBI:58272"/>
        <dbReference type="ChEBI" id="CHEBI:58289"/>
        <dbReference type="EC" id="5.4.2.12"/>
    </reaction>
</comment>
<evidence type="ECO:0000256" key="6">
    <source>
        <dbReference type="ARBA" id="ARBA00023235"/>
    </source>
</evidence>
<feature type="compositionally biased region" description="Basic residues" evidence="7">
    <location>
        <begin position="15"/>
        <end position="24"/>
    </location>
</feature>
<dbReference type="SUPFAM" id="SSF53649">
    <property type="entry name" value="Alkaline phosphatase-like"/>
    <property type="match status" value="1"/>
</dbReference>
<evidence type="ECO:0000259" key="8">
    <source>
        <dbReference type="Pfam" id="PF01676"/>
    </source>
</evidence>
<proteinExistence type="inferred from homology"/>
<evidence type="ECO:0000256" key="4">
    <source>
        <dbReference type="ARBA" id="ARBA00005524"/>
    </source>
</evidence>
<evidence type="ECO:0000256" key="5">
    <source>
        <dbReference type="ARBA" id="ARBA00023152"/>
    </source>
</evidence>
<evidence type="ECO:0000256" key="3">
    <source>
        <dbReference type="ARBA" id="ARBA00004921"/>
    </source>
</evidence>
<comment type="pathway">
    <text evidence="3">Carbohydrate degradation.</text>
</comment>
<evidence type="ECO:0000313" key="9">
    <source>
        <dbReference type="EMBL" id="HGV55256.1"/>
    </source>
</evidence>
<dbReference type="NCBIfam" id="TIGR00306">
    <property type="entry name" value="apgM"/>
    <property type="match status" value="1"/>
</dbReference>
<dbReference type="PIRSF" id="PIRSF006392">
    <property type="entry name" value="IPGAM_arch"/>
    <property type="match status" value="1"/>
</dbReference>